<evidence type="ECO:0000313" key="4">
    <source>
        <dbReference type="Proteomes" id="UP000264179"/>
    </source>
</evidence>
<dbReference type="AlphaFoldDB" id="A0A3D5NB77"/>
<dbReference type="GO" id="GO:0016491">
    <property type="term" value="F:oxidoreductase activity"/>
    <property type="evidence" value="ECO:0007669"/>
    <property type="project" value="UniProtKB-KW"/>
</dbReference>
<dbReference type="Pfam" id="PF00248">
    <property type="entry name" value="Aldo_ket_red"/>
    <property type="match status" value="1"/>
</dbReference>
<feature type="domain" description="NADP-dependent oxidoreductase" evidence="2">
    <location>
        <begin position="14"/>
        <end position="84"/>
    </location>
</feature>
<dbReference type="Proteomes" id="UP000264179">
    <property type="component" value="Unassembled WGS sequence"/>
</dbReference>
<evidence type="ECO:0000259" key="2">
    <source>
        <dbReference type="Pfam" id="PF00248"/>
    </source>
</evidence>
<accession>A0A3D5NB77</accession>
<dbReference type="PANTHER" id="PTHR43364:SF4">
    <property type="entry name" value="NAD(P)-LINKED OXIDOREDUCTASE SUPERFAMILY PROTEIN"/>
    <property type="match status" value="1"/>
</dbReference>
<keyword evidence="1" id="KW-0560">Oxidoreductase</keyword>
<dbReference type="RefSeq" id="WP_277278263.1">
    <property type="nucleotide sequence ID" value="NZ_DPOP01000125.1"/>
</dbReference>
<dbReference type="InterPro" id="IPR023210">
    <property type="entry name" value="NADP_OxRdtase_dom"/>
</dbReference>
<protein>
    <submittedName>
        <fullName evidence="3">Aldo/keto reductase</fullName>
    </submittedName>
</protein>
<sequence length="93" mass="10478">RVTKWPQYFGRYLTENGIKSTEAYVKLAKDNGLDPSQMALAYINSRPFLTSNIIGATSMEQLKLNIGSAKITLSEDVLSEIENIHQTWPYPCP</sequence>
<evidence type="ECO:0000313" key="3">
    <source>
        <dbReference type="EMBL" id="HCW68617.1"/>
    </source>
</evidence>
<dbReference type="InterPro" id="IPR050523">
    <property type="entry name" value="AKR_Detox_Biosynth"/>
</dbReference>
<feature type="non-terminal residue" evidence="3">
    <location>
        <position position="1"/>
    </location>
</feature>
<dbReference type="EMBL" id="DPOP01000125">
    <property type="protein sequence ID" value="HCW68617.1"/>
    <property type="molecule type" value="Genomic_DNA"/>
</dbReference>
<proteinExistence type="predicted"/>
<reference evidence="3 4" key="1">
    <citation type="journal article" date="2018" name="Nat. Biotechnol.">
        <title>A standardized bacterial taxonomy based on genome phylogeny substantially revises the tree of life.</title>
        <authorList>
            <person name="Parks D.H."/>
            <person name="Chuvochina M."/>
            <person name="Waite D.W."/>
            <person name="Rinke C."/>
            <person name="Skarshewski A."/>
            <person name="Chaumeil P.A."/>
            <person name="Hugenholtz P."/>
        </authorList>
    </citation>
    <scope>NUCLEOTIDE SEQUENCE [LARGE SCALE GENOMIC DNA]</scope>
    <source>
        <strain evidence="3">UBA9881</strain>
    </source>
</reference>
<evidence type="ECO:0000256" key="1">
    <source>
        <dbReference type="ARBA" id="ARBA00023002"/>
    </source>
</evidence>
<organism evidence="3 4">
    <name type="scientific">Thalassospira lucentensis</name>
    <dbReference type="NCBI Taxonomy" id="168935"/>
    <lineage>
        <taxon>Bacteria</taxon>
        <taxon>Pseudomonadati</taxon>
        <taxon>Pseudomonadota</taxon>
        <taxon>Alphaproteobacteria</taxon>
        <taxon>Rhodospirillales</taxon>
        <taxon>Thalassospiraceae</taxon>
        <taxon>Thalassospira</taxon>
    </lineage>
</organism>
<gene>
    <name evidence="3" type="ORF">DHR80_15760</name>
</gene>
<comment type="caution">
    <text evidence="3">The sequence shown here is derived from an EMBL/GenBank/DDBJ whole genome shotgun (WGS) entry which is preliminary data.</text>
</comment>
<dbReference type="InterPro" id="IPR036812">
    <property type="entry name" value="NAD(P)_OxRdtase_dom_sf"/>
</dbReference>
<name>A0A3D5NB77_9PROT</name>
<dbReference type="Gene3D" id="3.20.20.100">
    <property type="entry name" value="NADP-dependent oxidoreductase domain"/>
    <property type="match status" value="1"/>
</dbReference>
<dbReference type="SUPFAM" id="SSF51430">
    <property type="entry name" value="NAD(P)-linked oxidoreductase"/>
    <property type="match status" value="1"/>
</dbReference>
<dbReference type="PANTHER" id="PTHR43364">
    <property type="entry name" value="NADH-SPECIFIC METHYLGLYOXAL REDUCTASE-RELATED"/>
    <property type="match status" value="1"/>
</dbReference>